<dbReference type="GO" id="GO:0031012">
    <property type="term" value="C:extracellular matrix"/>
    <property type="evidence" value="ECO:0007669"/>
    <property type="project" value="TreeGrafter"/>
</dbReference>
<dbReference type="Pfam" id="PF00379">
    <property type="entry name" value="Chitin_bind_4"/>
    <property type="match status" value="1"/>
</dbReference>
<dbReference type="OrthoDB" id="6382835at2759"/>
<evidence type="ECO:0000256" key="1">
    <source>
        <dbReference type="ARBA" id="ARBA00022460"/>
    </source>
</evidence>
<feature type="compositionally biased region" description="Pro residues" evidence="2">
    <location>
        <begin position="182"/>
        <end position="193"/>
    </location>
</feature>
<dbReference type="EMBL" id="HG994587">
    <property type="protein sequence ID" value="CAF3025987.1"/>
    <property type="molecule type" value="Genomic_DNA"/>
</dbReference>
<protein>
    <submittedName>
        <fullName evidence="3">(salmon louse) hypothetical protein</fullName>
    </submittedName>
</protein>
<gene>
    <name evidence="3" type="ORF">LSAA_13615</name>
</gene>
<dbReference type="PANTHER" id="PTHR12236:SF79">
    <property type="entry name" value="CUTICULAR PROTEIN 50CB-RELATED"/>
    <property type="match status" value="1"/>
</dbReference>
<dbReference type="PROSITE" id="PS51155">
    <property type="entry name" value="CHIT_BIND_RR_2"/>
    <property type="match status" value="1"/>
</dbReference>
<name>A0A7R8D7I5_LEPSM</name>
<dbReference type="PRINTS" id="PR01217">
    <property type="entry name" value="PRICHEXTENSN"/>
</dbReference>
<evidence type="ECO:0000313" key="4">
    <source>
        <dbReference type="Proteomes" id="UP000675881"/>
    </source>
</evidence>
<dbReference type="InterPro" id="IPR000618">
    <property type="entry name" value="Insect_cuticle"/>
</dbReference>
<dbReference type="InterPro" id="IPR051217">
    <property type="entry name" value="Insect_Cuticle_Struc_Prot"/>
</dbReference>
<keyword evidence="1" id="KW-0193">Cuticle</keyword>
<dbReference type="Proteomes" id="UP000675881">
    <property type="component" value="Chromosome 8"/>
</dbReference>
<dbReference type="GO" id="GO:0005615">
    <property type="term" value="C:extracellular space"/>
    <property type="evidence" value="ECO:0007669"/>
    <property type="project" value="TreeGrafter"/>
</dbReference>
<evidence type="ECO:0000313" key="3">
    <source>
        <dbReference type="EMBL" id="CAF3025987.1"/>
    </source>
</evidence>
<evidence type="ECO:0000256" key="2">
    <source>
        <dbReference type="SAM" id="MobiDB-lite"/>
    </source>
</evidence>
<feature type="region of interest" description="Disordered" evidence="2">
    <location>
        <begin position="182"/>
        <end position="202"/>
    </location>
</feature>
<reference evidence="3" key="1">
    <citation type="submission" date="2021-02" db="EMBL/GenBank/DDBJ databases">
        <authorList>
            <person name="Bekaert M."/>
        </authorList>
    </citation>
    <scope>NUCLEOTIDE SEQUENCE</scope>
    <source>
        <strain evidence="3">IoA-00</strain>
    </source>
</reference>
<keyword evidence="4" id="KW-1185">Reference proteome</keyword>
<proteinExistence type="predicted"/>
<accession>A0A7R8D7I5</accession>
<dbReference type="AlphaFoldDB" id="A0A7R8D7I5"/>
<dbReference type="PANTHER" id="PTHR12236">
    <property type="entry name" value="STRUCTURAL CONTITUENT OF CUTICLE"/>
    <property type="match status" value="1"/>
</dbReference>
<dbReference type="GO" id="GO:0042302">
    <property type="term" value="F:structural constituent of cuticle"/>
    <property type="evidence" value="ECO:0007669"/>
    <property type="project" value="UniProtKB-UniRule"/>
</dbReference>
<sequence>MTTRDSTSTLMSLVMDTPPSYKPAPPKSIIIIFSALIAVSHGDHSPGPYRPPPPLPTPIYRLAPPSYKPIYPVCPDTPPTYQYKYAVTDDYDKLDFNAYDSRDGHTANGAYSVLHPDGLVKTVTYTVADAYYGFVADVTYSKLPPSYKPAPPGYWPAPIQSNKQAPPPLAYKPLPHSPQPPVYYKPAPLPPLVYRPTTDYPT</sequence>
<organism evidence="3 4">
    <name type="scientific">Lepeophtheirus salmonis</name>
    <name type="common">Salmon louse</name>
    <name type="synonym">Caligus salmonis</name>
    <dbReference type="NCBI Taxonomy" id="72036"/>
    <lineage>
        <taxon>Eukaryota</taxon>
        <taxon>Metazoa</taxon>
        <taxon>Ecdysozoa</taxon>
        <taxon>Arthropoda</taxon>
        <taxon>Crustacea</taxon>
        <taxon>Multicrustacea</taxon>
        <taxon>Hexanauplia</taxon>
        <taxon>Copepoda</taxon>
        <taxon>Siphonostomatoida</taxon>
        <taxon>Caligidae</taxon>
        <taxon>Lepeophtheirus</taxon>
    </lineage>
</organism>